<protein>
    <submittedName>
        <fullName evidence="1">Uncharacterized protein</fullName>
    </submittedName>
</protein>
<reference evidence="1" key="2">
    <citation type="journal article" date="2015" name="Data Brief">
        <title>Shoot transcriptome of the giant reed, Arundo donax.</title>
        <authorList>
            <person name="Barrero R.A."/>
            <person name="Guerrero F.D."/>
            <person name="Moolhuijzen P."/>
            <person name="Goolsby J.A."/>
            <person name="Tidwell J."/>
            <person name="Bellgard S.E."/>
            <person name="Bellgard M.I."/>
        </authorList>
    </citation>
    <scope>NUCLEOTIDE SEQUENCE</scope>
    <source>
        <tissue evidence="1">Shoot tissue taken approximately 20 cm above the soil surface</tissue>
    </source>
</reference>
<reference evidence="1" key="1">
    <citation type="submission" date="2014-09" db="EMBL/GenBank/DDBJ databases">
        <authorList>
            <person name="Magalhaes I.L.F."/>
            <person name="Oliveira U."/>
            <person name="Santos F.R."/>
            <person name="Vidigal T.H.D.A."/>
            <person name="Brescovit A.D."/>
            <person name="Santos A.J."/>
        </authorList>
    </citation>
    <scope>NUCLEOTIDE SEQUENCE</scope>
    <source>
        <tissue evidence="1">Shoot tissue taken approximately 20 cm above the soil surface</tissue>
    </source>
</reference>
<dbReference type="AlphaFoldDB" id="A0A0A8ZHT9"/>
<evidence type="ECO:0000313" key="1">
    <source>
        <dbReference type="EMBL" id="JAD38376.1"/>
    </source>
</evidence>
<name>A0A0A8ZHT9_ARUDO</name>
<dbReference type="EMBL" id="GBRH01259519">
    <property type="protein sequence ID" value="JAD38376.1"/>
    <property type="molecule type" value="Transcribed_RNA"/>
</dbReference>
<organism evidence="1">
    <name type="scientific">Arundo donax</name>
    <name type="common">Giant reed</name>
    <name type="synonym">Donax arundinaceus</name>
    <dbReference type="NCBI Taxonomy" id="35708"/>
    <lineage>
        <taxon>Eukaryota</taxon>
        <taxon>Viridiplantae</taxon>
        <taxon>Streptophyta</taxon>
        <taxon>Embryophyta</taxon>
        <taxon>Tracheophyta</taxon>
        <taxon>Spermatophyta</taxon>
        <taxon>Magnoliopsida</taxon>
        <taxon>Liliopsida</taxon>
        <taxon>Poales</taxon>
        <taxon>Poaceae</taxon>
        <taxon>PACMAD clade</taxon>
        <taxon>Arundinoideae</taxon>
        <taxon>Arundineae</taxon>
        <taxon>Arundo</taxon>
    </lineage>
</organism>
<proteinExistence type="predicted"/>
<accession>A0A0A8ZHT9</accession>
<sequence>MPQPFGDAFYSPDCARVSGTWTISICRFKSPGRLFYT</sequence>